<organism evidence="1 2">
    <name type="scientific">Frankia canadensis</name>
    <dbReference type="NCBI Taxonomy" id="1836972"/>
    <lineage>
        <taxon>Bacteria</taxon>
        <taxon>Bacillati</taxon>
        <taxon>Actinomycetota</taxon>
        <taxon>Actinomycetes</taxon>
        <taxon>Frankiales</taxon>
        <taxon>Frankiaceae</taxon>
        <taxon>Frankia</taxon>
    </lineage>
</organism>
<sequence length="58" mass="6757">MTSSDIASLLDISQTAVNKMISKADDFPSPVVQRPNFRAWRRRDVEEWLRRRRPGAID</sequence>
<reference evidence="1 2" key="1">
    <citation type="submission" date="2017-06" db="EMBL/GenBank/DDBJ databases">
        <authorList>
            <person name="Kim H.J."/>
            <person name="Triplett B.A."/>
        </authorList>
    </citation>
    <scope>NUCLEOTIDE SEQUENCE [LARGE SCALE GENOMIC DNA]</scope>
    <source>
        <strain evidence="1">FRACA_ARgP5</strain>
    </source>
</reference>
<dbReference type="AlphaFoldDB" id="A0A2I2KMA9"/>
<evidence type="ECO:0000313" key="2">
    <source>
        <dbReference type="Proteomes" id="UP000234331"/>
    </source>
</evidence>
<dbReference type="OrthoDB" id="3218140at2"/>
<proteinExistence type="predicted"/>
<accession>A0A2I2KMA9</accession>
<keyword evidence="2" id="KW-1185">Reference proteome</keyword>
<dbReference type="RefSeq" id="WP_101830765.1">
    <property type="nucleotide sequence ID" value="NZ_FZMO01000064.1"/>
</dbReference>
<evidence type="ECO:0000313" key="1">
    <source>
        <dbReference type="EMBL" id="SNQ46801.1"/>
    </source>
</evidence>
<dbReference type="Proteomes" id="UP000234331">
    <property type="component" value="Unassembled WGS sequence"/>
</dbReference>
<name>A0A2I2KMA9_9ACTN</name>
<dbReference type="EMBL" id="FZMO01000064">
    <property type="protein sequence ID" value="SNQ46801.1"/>
    <property type="molecule type" value="Genomic_DNA"/>
</dbReference>
<gene>
    <name evidence="1" type="ORF">FRACA_1560011</name>
</gene>
<protein>
    <submittedName>
        <fullName evidence="1">Transcriptional regulator, AlpA family</fullName>
    </submittedName>
</protein>